<reference evidence="2" key="2">
    <citation type="submission" date="2016-06" db="EMBL/GenBank/DDBJ databases">
        <title>The genome of a short-lived fish provides insights into sex chromosome evolution and the genetic control of aging.</title>
        <authorList>
            <person name="Reichwald K."/>
            <person name="Felder M."/>
            <person name="Petzold A."/>
            <person name="Koch P."/>
            <person name="Groth M."/>
            <person name="Platzer M."/>
        </authorList>
    </citation>
    <scope>NUCLEOTIDE SEQUENCE</scope>
    <source>
        <tissue evidence="2">Brain</tissue>
    </source>
</reference>
<feature type="compositionally biased region" description="Polar residues" evidence="1">
    <location>
        <begin position="1"/>
        <end position="11"/>
    </location>
</feature>
<evidence type="ECO:0000256" key="1">
    <source>
        <dbReference type="SAM" id="MobiDB-lite"/>
    </source>
</evidence>
<feature type="region of interest" description="Disordered" evidence="1">
    <location>
        <begin position="1"/>
        <end position="28"/>
    </location>
</feature>
<evidence type="ECO:0000313" key="2">
    <source>
        <dbReference type="EMBL" id="SBR74899.1"/>
    </source>
</evidence>
<name>A0A1A8P1D3_9TELE</name>
<feature type="non-terminal residue" evidence="2">
    <location>
        <position position="81"/>
    </location>
</feature>
<dbReference type="EMBL" id="HAEF01017714">
    <property type="protein sequence ID" value="SBR58873.1"/>
    <property type="molecule type" value="Transcribed_RNA"/>
</dbReference>
<proteinExistence type="predicted"/>
<reference evidence="2" key="1">
    <citation type="submission" date="2016-05" db="EMBL/GenBank/DDBJ databases">
        <authorList>
            <person name="Lavstsen T."/>
            <person name="Jespersen J.S."/>
        </authorList>
    </citation>
    <scope>NUCLEOTIDE SEQUENCE</scope>
    <source>
        <tissue evidence="2">Brain</tissue>
    </source>
</reference>
<gene>
    <name evidence="2" type="primary">HEY1</name>
</gene>
<sequence length="81" mass="9414">LHVTKQGSSFSRLGYPGNKLRSSSLGAGTCPRAEEEGRLWRQKSIYYFILLCLSDLQMPRYLQWSCCICCYCHIINRLQHQ</sequence>
<protein>
    <submittedName>
        <fullName evidence="2">Hairy/enhancer-of-split related with YRPW motif 1</fullName>
    </submittedName>
</protein>
<dbReference type="AlphaFoldDB" id="A0A1A8P1D3"/>
<feature type="non-terminal residue" evidence="2">
    <location>
        <position position="1"/>
    </location>
</feature>
<dbReference type="EMBL" id="HAEG01005733">
    <property type="protein sequence ID" value="SBR74899.1"/>
    <property type="molecule type" value="Transcribed_RNA"/>
</dbReference>
<accession>A0A1A8P1D3</accession>
<organism evidence="2">
    <name type="scientific">Nothobranchius pienaari</name>
    <dbReference type="NCBI Taxonomy" id="704102"/>
    <lineage>
        <taxon>Eukaryota</taxon>
        <taxon>Metazoa</taxon>
        <taxon>Chordata</taxon>
        <taxon>Craniata</taxon>
        <taxon>Vertebrata</taxon>
        <taxon>Euteleostomi</taxon>
        <taxon>Actinopterygii</taxon>
        <taxon>Neopterygii</taxon>
        <taxon>Teleostei</taxon>
        <taxon>Neoteleostei</taxon>
        <taxon>Acanthomorphata</taxon>
        <taxon>Ovalentaria</taxon>
        <taxon>Atherinomorphae</taxon>
        <taxon>Cyprinodontiformes</taxon>
        <taxon>Nothobranchiidae</taxon>
        <taxon>Nothobranchius</taxon>
    </lineage>
</organism>